<dbReference type="PROSITE" id="PS50928">
    <property type="entry name" value="ABC_TM1"/>
    <property type="match status" value="1"/>
</dbReference>
<evidence type="ECO:0000313" key="10">
    <source>
        <dbReference type="Proteomes" id="UP001549320"/>
    </source>
</evidence>
<dbReference type="Proteomes" id="UP001549320">
    <property type="component" value="Unassembled WGS sequence"/>
</dbReference>
<evidence type="ECO:0000256" key="3">
    <source>
        <dbReference type="ARBA" id="ARBA00022475"/>
    </source>
</evidence>
<dbReference type="Gene3D" id="1.10.3720.10">
    <property type="entry name" value="MetI-like"/>
    <property type="match status" value="1"/>
</dbReference>
<accession>A0ABV2QF86</accession>
<evidence type="ECO:0000256" key="7">
    <source>
        <dbReference type="RuleBase" id="RU363032"/>
    </source>
</evidence>
<keyword evidence="3" id="KW-1003">Cell membrane</keyword>
<feature type="transmembrane region" description="Helical" evidence="7">
    <location>
        <begin position="86"/>
        <end position="107"/>
    </location>
</feature>
<dbReference type="InterPro" id="IPR000515">
    <property type="entry name" value="MetI-like"/>
</dbReference>
<name>A0ABV2QF86_9BURK</name>
<feature type="transmembrane region" description="Helical" evidence="7">
    <location>
        <begin position="194"/>
        <end position="219"/>
    </location>
</feature>
<feature type="transmembrane region" description="Helical" evidence="7">
    <location>
        <begin position="30"/>
        <end position="47"/>
    </location>
</feature>
<keyword evidence="2 7" id="KW-0813">Transport</keyword>
<dbReference type="PANTHER" id="PTHR30151:SF20">
    <property type="entry name" value="ABC TRANSPORTER PERMEASE PROTEIN HI_0355-RELATED"/>
    <property type="match status" value="1"/>
</dbReference>
<keyword evidence="6 7" id="KW-0472">Membrane</keyword>
<dbReference type="PANTHER" id="PTHR30151">
    <property type="entry name" value="ALKANE SULFONATE ABC TRANSPORTER-RELATED, MEMBRANE SUBUNIT"/>
    <property type="match status" value="1"/>
</dbReference>
<comment type="subcellular location">
    <subcellularLocation>
        <location evidence="1 7">Cell membrane</location>
        <topology evidence="1 7">Multi-pass membrane protein</topology>
    </subcellularLocation>
</comment>
<evidence type="ECO:0000256" key="4">
    <source>
        <dbReference type="ARBA" id="ARBA00022692"/>
    </source>
</evidence>
<feature type="domain" description="ABC transmembrane type-1" evidence="8">
    <location>
        <begin position="79"/>
        <end position="259"/>
    </location>
</feature>
<comment type="similarity">
    <text evidence="7">Belongs to the binding-protein-dependent transport system permease family.</text>
</comment>
<evidence type="ECO:0000313" key="9">
    <source>
        <dbReference type="EMBL" id="MET4579700.1"/>
    </source>
</evidence>
<organism evidence="9 10">
    <name type="scientific">Ottowia thiooxydans</name>
    <dbReference type="NCBI Taxonomy" id="219182"/>
    <lineage>
        <taxon>Bacteria</taxon>
        <taxon>Pseudomonadati</taxon>
        <taxon>Pseudomonadota</taxon>
        <taxon>Betaproteobacteria</taxon>
        <taxon>Burkholderiales</taxon>
        <taxon>Comamonadaceae</taxon>
        <taxon>Ottowia</taxon>
    </lineage>
</organism>
<proteinExistence type="inferred from homology"/>
<comment type="caution">
    <text evidence="9">The sequence shown here is derived from an EMBL/GenBank/DDBJ whole genome shotgun (WGS) entry which is preliminary data.</text>
</comment>
<evidence type="ECO:0000256" key="2">
    <source>
        <dbReference type="ARBA" id="ARBA00022448"/>
    </source>
</evidence>
<evidence type="ECO:0000256" key="5">
    <source>
        <dbReference type="ARBA" id="ARBA00022989"/>
    </source>
</evidence>
<dbReference type="InterPro" id="IPR035906">
    <property type="entry name" value="MetI-like_sf"/>
</dbReference>
<reference evidence="9 10" key="1">
    <citation type="submission" date="2024-06" db="EMBL/GenBank/DDBJ databases">
        <title>Sorghum-associated microbial communities from plants grown in Nebraska, USA.</title>
        <authorList>
            <person name="Schachtman D."/>
        </authorList>
    </citation>
    <scope>NUCLEOTIDE SEQUENCE [LARGE SCALE GENOMIC DNA]</scope>
    <source>
        <strain evidence="9 10">2709</strain>
    </source>
</reference>
<keyword evidence="5 7" id="KW-1133">Transmembrane helix</keyword>
<evidence type="ECO:0000256" key="6">
    <source>
        <dbReference type="ARBA" id="ARBA00023136"/>
    </source>
</evidence>
<feature type="transmembrane region" description="Helical" evidence="7">
    <location>
        <begin position="119"/>
        <end position="139"/>
    </location>
</feature>
<keyword evidence="10" id="KW-1185">Reference proteome</keyword>
<protein>
    <submittedName>
        <fullName evidence="9">NitT/TauT family transport system permease protein</fullName>
    </submittedName>
</protein>
<keyword evidence="4 7" id="KW-0812">Transmembrane</keyword>
<feature type="transmembrane region" description="Helical" evidence="7">
    <location>
        <begin position="239"/>
        <end position="262"/>
    </location>
</feature>
<dbReference type="EMBL" id="JBEPSH010000011">
    <property type="protein sequence ID" value="MET4579700.1"/>
    <property type="molecule type" value="Genomic_DNA"/>
</dbReference>
<dbReference type="SUPFAM" id="SSF161098">
    <property type="entry name" value="MetI-like"/>
    <property type="match status" value="1"/>
</dbReference>
<evidence type="ECO:0000256" key="1">
    <source>
        <dbReference type="ARBA" id="ARBA00004651"/>
    </source>
</evidence>
<dbReference type="CDD" id="cd06261">
    <property type="entry name" value="TM_PBP2"/>
    <property type="match status" value="1"/>
</dbReference>
<dbReference type="RefSeq" id="WP_354448049.1">
    <property type="nucleotide sequence ID" value="NZ_JBEPSH010000011.1"/>
</dbReference>
<gene>
    <name evidence="9" type="ORF">ABIE13_004837</name>
</gene>
<dbReference type="Pfam" id="PF00528">
    <property type="entry name" value="BPD_transp_1"/>
    <property type="match status" value="1"/>
</dbReference>
<sequence length="273" mass="29856">MSIEKVATLRSKSLVLTAPAFDGWERLRRIAVPALTALCALLLWEFSCRFFEVSKATAPAPSDVVSVLFRGYEVIWPHAAATLSEVVLGFFCATTLGLVLAFLITLYKPVKEAVFPNLVLLQFTPKIALAPLFIVWFGIETESRVAFSTFMGFFPVMISTITGLSTAPPHLVRFAQSLRATNWQIFKTLRVPTALPYIFSSSKIAVSLSLIGIVVGEFITSQRGLGYLILFASSKADTALIFAAVVCLSTGGMLLFGIVAAVEKVVLRKYRTF</sequence>
<evidence type="ECO:0000259" key="8">
    <source>
        <dbReference type="PROSITE" id="PS50928"/>
    </source>
</evidence>
<feature type="transmembrane region" description="Helical" evidence="7">
    <location>
        <begin position="145"/>
        <end position="164"/>
    </location>
</feature>